<gene>
    <name evidence="2" type="ORF">RFI_19128</name>
</gene>
<sequence>MFAMKSVPVEAVRDLESVFKSVDIDGQGHLDQASFVTALLSLNVKLPESEIDAIFEELDVNGNGLAYSQFLQFLKIGKIPSSLLNRVKKSEVPRKSIIIGGKQSIKSHNNKEGGGEGLLPVAELKKVCPFFFFFLVAHLISN</sequence>
<comment type="caution">
    <text evidence="2">The sequence shown here is derived from an EMBL/GenBank/DDBJ whole genome shotgun (WGS) entry which is preliminary data.</text>
</comment>
<feature type="domain" description="EF-hand" evidence="1">
    <location>
        <begin position="46"/>
        <end position="80"/>
    </location>
</feature>
<dbReference type="Pfam" id="PF13499">
    <property type="entry name" value="EF-hand_7"/>
    <property type="match status" value="1"/>
</dbReference>
<evidence type="ECO:0000313" key="3">
    <source>
        <dbReference type="Proteomes" id="UP000023152"/>
    </source>
</evidence>
<dbReference type="AlphaFoldDB" id="X6MXF3"/>
<proteinExistence type="predicted"/>
<reference evidence="2 3" key="1">
    <citation type="journal article" date="2013" name="Curr. Biol.">
        <title>The Genome of the Foraminiferan Reticulomyxa filosa.</title>
        <authorList>
            <person name="Glockner G."/>
            <person name="Hulsmann N."/>
            <person name="Schleicher M."/>
            <person name="Noegel A.A."/>
            <person name="Eichinger L."/>
            <person name="Gallinger C."/>
            <person name="Pawlowski J."/>
            <person name="Sierra R."/>
            <person name="Euteneuer U."/>
            <person name="Pillet L."/>
            <person name="Moustafa A."/>
            <person name="Platzer M."/>
            <person name="Groth M."/>
            <person name="Szafranski K."/>
            <person name="Schliwa M."/>
        </authorList>
    </citation>
    <scope>NUCLEOTIDE SEQUENCE [LARGE SCALE GENOMIC DNA]</scope>
</reference>
<dbReference type="PROSITE" id="PS50222">
    <property type="entry name" value="EF_HAND_2"/>
    <property type="match status" value="2"/>
</dbReference>
<dbReference type="SUPFAM" id="SSF47473">
    <property type="entry name" value="EF-hand"/>
    <property type="match status" value="1"/>
</dbReference>
<name>X6MXF3_RETFI</name>
<dbReference type="InterPro" id="IPR011992">
    <property type="entry name" value="EF-hand-dom_pair"/>
</dbReference>
<dbReference type="EMBL" id="ASPP01015390">
    <property type="protein sequence ID" value="ETO18162.1"/>
    <property type="molecule type" value="Genomic_DNA"/>
</dbReference>
<protein>
    <recommendedName>
        <fullName evidence="1">EF-hand domain-containing protein</fullName>
    </recommendedName>
</protein>
<organism evidence="2 3">
    <name type="scientific">Reticulomyxa filosa</name>
    <dbReference type="NCBI Taxonomy" id="46433"/>
    <lineage>
        <taxon>Eukaryota</taxon>
        <taxon>Sar</taxon>
        <taxon>Rhizaria</taxon>
        <taxon>Retaria</taxon>
        <taxon>Foraminifera</taxon>
        <taxon>Monothalamids</taxon>
        <taxon>Reticulomyxidae</taxon>
        <taxon>Reticulomyxa</taxon>
    </lineage>
</organism>
<keyword evidence="3" id="KW-1185">Reference proteome</keyword>
<accession>X6MXF3</accession>
<feature type="domain" description="EF-hand" evidence="1">
    <location>
        <begin position="10"/>
        <end position="45"/>
    </location>
</feature>
<dbReference type="OrthoDB" id="444540at2759"/>
<dbReference type="CDD" id="cd00051">
    <property type="entry name" value="EFh"/>
    <property type="match status" value="1"/>
</dbReference>
<dbReference type="InterPro" id="IPR002048">
    <property type="entry name" value="EF_hand_dom"/>
</dbReference>
<dbReference type="Proteomes" id="UP000023152">
    <property type="component" value="Unassembled WGS sequence"/>
</dbReference>
<dbReference type="Gene3D" id="1.10.238.10">
    <property type="entry name" value="EF-hand"/>
    <property type="match status" value="1"/>
</dbReference>
<evidence type="ECO:0000313" key="2">
    <source>
        <dbReference type="EMBL" id="ETO18162.1"/>
    </source>
</evidence>
<evidence type="ECO:0000259" key="1">
    <source>
        <dbReference type="PROSITE" id="PS50222"/>
    </source>
</evidence>
<dbReference type="GO" id="GO:0005509">
    <property type="term" value="F:calcium ion binding"/>
    <property type="evidence" value="ECO:0007669"/>
    <property type="project" value="InterPro"/>
</dbReference>